<dbReference type="Pfam" id="PF13450">
    <property type="entry name" value="NAD_binding_8"/>
    <property type="match status" value="1"/>
</dbReference>
<protein>
    <recommendedName>
        <fullName evidence="8">Prenylcysteine lyase domain-containing protein</fullName>
    </recommendedName>
</protein>
<comment type="caution">
    <text evidence="9">The sequence shown here is derived from an EMBL/GenBank/DDBJ whole genome shotgun (WGS) entry which is preliminary data.</text>
</comment>
<feature type="domain" description="Prenylcysteine lyase" evidence="8">
    <location>
        <begin position="112"/>
        <end position="197"/>
    </location>
</feature>
<name>S8E1V9_9LAMI</name>
<organism evidence="9 10">
    <name type="scientific">Genlisea aurea</name>
    <dbReference type="NCBI Taxonomy" id="192259"/>
    <lineage>
        <taxon>Eukaryota</taxon>
        <taxon>Viridiplantae</taxon>
        <taxon>Streptophyta</taxon>
        <taxon>Embryophyta</taxon>
        <taxon>Tracheophyta</taxon>
        <taxon>Spermatophyta</taxon>
        <taxon>Magnoliopsida</taxon>
        <taxon>eudicotyledons</taxon>
        <taxon>Gunneridae</taxon>
        <taxon>Pentapetalae</taxon>
        <taxon>asterids</taxon>
        <taxon>lamiids</taxon>
        <taxon>Lamiales</taxon>
        <taxon>Lentibulariaceae</taxon>
        <taxon>Genlisea</taxon>
    </lineage>
</organism>
<gene>
    <name evidence="9" type="ORF">M569_08479</name>
</gene>
<keyword evidence="4" id="KW-0732">Signal</keyword>
<sequence length="198" mass="21783">CIVGAGIGGASSAHFLRQYSEPGTSGRIAVFERNGTVGGRTATVTIAGRTFEAGGSIIHPKNYHAVNFTSYLGLKVKSPNHADDSLCLGIWDGQKFVYKTLNSKSNLPIIQKMVSIANSIKLILRYGIFSILRMNKFVEVTLDKFTRYYESPESRPIFESVEEMLEWTGLYDLTKITLGQALVEAGLSSRIIQELVTV</sequence>
<evidence type="ECO:0000313" key="9">
    <source>
        <dbReference type="EMBL" id="EPS66297.1"/>
    </source>
</evidence>
<dbReference type="OrthoDB" id="437369at2759"/>
<evidence type="ECO:0000256" key="6">
    <source>
        <dbReference type="ARBA" id="ARBA00023002"/>
    </source>
</evidence>
<dbReference type="SUPFAM" id="SSF51905">
    <property type="entry name" value="FAD/NAD(P)-binding domain"/>
    <property type="match status" value="1"/>
</dbReference>
<dbReference type="Proteomes" id="UP000015453">
    <property type="component" value="Unassembled WGS sequence"/>
</dbReference>
<evidence type="ECO:0000256" key="7">
    <source>
        <dbReference type="ARBA" id="ARBA00023180"/>
    </source>
</evidence>
<dbReference type="EMBL" id="AUSU01003750">
    <property type="protein sequence ID" value="EPS66297.1"/>
    <property type="molecule type" value="Genomic_DNA"/>
</dbReference>
<evidence type="ECO:0000259" key="8">
    <source>
        <dbReference type="Pfam" id="PF07156"/>
    </source>
</evidence>
<evidence type="ECO:0000256" key="5">
    <source>
        <dbReference type="ARBA" id="ARBA00022827"/>
    </source>
</evidence>
<dbReference type="AlphaFoldDB" id="S8E1V9"/>
<dbReference type="InterPro" id="IPR010795">
    <property type="entry name" value="Prenylcys_lyase"/>
</dbReference>
<reference evidence="9 10" key="1">
    <citation type="journal article" date="2013" name="BMC Genomics">
        <title>The miniature genome of a carnivorous plant Genlisea aurea contains a low number of genes and short non-coding sequences.</title>
        <authorList>
            <person name="Leushkin E.V."/>
            <person name="Sutormin R.A."/>
            <person name="Nabieva E.R."/>
            <person name="Penin A.A."/>
            <person name="Kondrashov A.S."/>
            <person name="Logacheva M.D."/>
        </authorList>
    </citation>
    <scope>NUCLEOTIDE SEQUENCE [LARGE SCALE GENOMIC DNA]</scope>
</reference>
<dbReference type="InterPro" id="IPR017046">
    <property type="entry name" value="Prenylcysteine_Oxase1"/>
</dbReference>
<dbReference type="Pfam" id="PF07156">
    <property type="entry name" value="Prenylcys_lyase"/>
    <property type="match status" value="1"/>
</dbReference>
<keyword evidence="3" id="KW-0285">Flavoprotein</keyword>
<keyword evidence="5" id="KW-0274">FAD</keyword>
<evidence type="ECO:0000256" key="3">
    <source>
        <dbReference type="ARBA" id="ARBA00022630"/>
    </source>
</evidence>
<accession>S8E1V9</accession>
<comment type="cofactor">
    <cofactor evidence="1">
        <name>FAD</name>
        <dbReference type="ChEBI" id="CHEBI:57692"/>
    </cofactor>
</comment>
<comment type="similarity">
    <text evidence="2">Belongs to the prenylcysteine oxidase family.</text>
</comment>
<evidence type="ECO:0000256" key="1">
    <source>
        <dbReference type="ARBA" id="ARBA00001974"/>
    </source>
</evidence>
<keyword evidence="6" id="KW-0560">Oxidoreductase</keyword>
<proteinExistence type="inferred from homology"/>
<evidence type="ECO:0000313" key="10">
    <source>
        <dbReference type="Proteomes" id="UP000015453"/>
    </source>
</evidence>
<dbReference type="GO" id="GO:0030327">
    <property type="term" value="P:prenylated protein catabolic process"/>
    <property type="evidence" value="ECO:0007669"/>
    <property type="project" value="TreeGrafter"/>
</dbReference>
<feature type="non-terminal residue" evidence="9">
    <location>
        <position position="198"/>
    </location>
</feature>
<dbReference type="GO" id="GO:0030328">
    <property type="term" value="P:prenylcysteine catabolic process"/>
    <property type="evidence" value="ECO:0007669"/>
    <property type="project" value="InterPro"/>
</dbReference>
<dbReference type="GO" id="GO:0001735">
    <property type="term" value="F:prenylcysteine oxidase activity"/>
    <property type="evidence" value="ECO:0007669"/>
    <property type="project" value="InterPro"/>
</dbReference>
<evidence type="ECO:0000256" key="4">
    <source>
        <dbReference type="ARBA" id="ARBA00022729"/>
    </source>
</evidence>
<keyword evidence="10" id="KW-1185">Reference proteome</keyword>
<dbReference type="Gene3D" id="3.50.50.60">
    <property type="entry name" value="FAD/NAD(P)-binding domain"/>
    <property type="match status" value="1"/>
</dbReference>
<evidence type="ECO:0000256" key="2">
    <source>
        <dbReference type="ARBA" id="ARBA00009967"/>
    </source>
</evidence>
<feature type="non-terminal residue" evidence="9">
    <location>
        <position position="1"/>
    </location>
</feature>
<dbReference type="PANTHER" id="PTHR15944:SF0">
    <property type="entry name" value="PRENYLCYSTEINE LYASE DOMAIN-CONTAINING PROTEIN"/>
    <property type="match status" value="1"/>
</dbReference>
<keyword evidence="7" id="KW-0325">Glycoprotein</keyword>
<dbReference type="PANTHER" id="PTHR15944">
    <property type="entry name" value="FARNESYLCYSTEINE LYASE"/>
    <property type="match status" value="1"/>
</dbReference>
<dbReference type="InterPro" id="IPR036188">
    <property type="entry name" value="FAD/NAD-bd_sf"/>
</dbReference>